<keyword evidence="4" id="KW-0862">Zinc</keyword>
<dbReference type="RefSeq" id="WP_058287718.1">
    <property type="nucleotide sequence ID" value="NZ_CYSR01000034.1"/>
</dbReference>
<dbReference type="PROSITE" id="PS51318">
    <property type="entry name" value="TAT"/>
    <property type="match status" value="1"/>
</dbReference>
<dbReference type="Proteomes" id="UP000051326">
    <property type="component" value="Unassembled WGS sequence"/>
</dbReference>
<dbReference type="CDD" id="cd07720">
    <property type="entry name" value="OPHC2-like_MBL-fold"/>
    <property type="match status" value="1"/>
</dbReference>
<evidence type="ECO:0000259" key="5">
    <source>
        <dbReference type="SMART" id="SM00849"/>
    </source>
</evidence>
<dbReference type="Pfam" id="PF00753">
    <property type="entry name" value="Lactamase_B"/>
    <property type="match status" value="1"/>
</dbReference>
<name>A0A0P1HE21_9RHOB</name>
<evidence type="ECO:0000256" key="4">
    <source>
        <dbReference type="ARBA" id="ARBA00022833"/>
    </source>
</evidence>
<proteinExistence type="inferred from homology"/>
<reference evidence="6 7" key="1">
    <citation type="submission" date="2015-09" db="EMBL/GenBank/DDBJ databases">
        <authorList>
            <consortium name="Swine Surveillance"/>
        </authorList>
    </citation>
    <scope>NUCLEOTIDE SEQUENCE [LARGE SCALE GENOMIC DNA]</scope>
    <source>
        <strain evidence="6 7">CECT 8399</strain>
    </source>
</reference>
<dbReference type="SUPFAM" id="SSF56281">
    <property type="entry name" value="Metallo-hydrolase/oxidoreductase"/>
    <property type="match status" value="1"/>
</dbReference>
<sequence>MALSRRNFGLGAAAGLAAAAAPGWALARIELGAKKIETLSDGHLTLPPEFIFGGLDPEALQPLLHRYGIGAGPLMPEVNVTLLRDEGRVVLFDAGSGPGFQDSAGKLPGALEAIGVAPEDVTHVVFTHCHPDHLWGVLDDFDELLFPEAAFLMGQDEWDYWYDPDTAASIGSSRAAMAAGARRRMEALEDRVQLFADGAEILPGVAARATPGHTPGHMAFEVRGGSESVLILGDAVGNHHVSFAEPSWPVGSDQDPQTAAATRLRLLDLLAAEQMRLIGYHLPGGGIGRAERSGSGYRFVAGE</sequence>
<evidence type="ECO:0000313" key="6">
    <source>
        <dbReference type="EMBL" id="CUI01721.1"/>
    </source>
</evidence>
<dbReference type="AlphaFoldDB" id="A0A0P1HE21"/>
<organism evidence="6 7">
    <name type="scientific">Leisingera aquaemixtae</name>
    <dbReference type="NCBI Taxonomy" id="1396826"/>
    <lineage>
        <taxon>Bacteria</taxon>
        <taxon>Pseudomonadati</taxon>
        <taxon>Pseudomonadota</taxon>
        <taxon>Alphaproteobacteria</taxon>
        <taxon>Rhodobacterales</taxon>
        <taxon>Roseobacteraceae</taxon>
        <taxon>Leisingera</taxon>
    </lineage>
</organism>
<dbReference type="InterPro" id="IPR001279">
    <property type="entry name" value="Metallo-B-lactamas"/>
</dbReference>
<evidence type="ECO:0000256" key="2">
    <source>
        <dbReference type="ARBA" id="ARBA00022723"/>
    </source>
</evidence>
<dbReference type="InterPro" id="IPR036866">
    <property type="entry name" value="RibonucZ/Hydroxyglut_hydro"/>
</dbReference>
<dbReference type="InterPro" id="IPR051013">
    <property type="entry name" value="MBL_superfamily_lactonases"/>
</dbReference>
<dbReference type="SMART" id="SM00849">
    <property type="entry name" value="Lactamase_B"/>
    <property type="match status" value="1"/>
</dbReference>
<protein>
    <submittedName>
        <fullName evidence="6">Metallo-beta-lactamase superfamily protein</fullName>
    </submittedName>
</protein>
<feature type="domain" description="Metallo-beta-lactamase" evidence="5">
    <location>
        <begin position="77"/>
        <end position="281"/>
    </location>
</feature>
<evidence type="ECO:0000256" key="1">
    <source>
        <dbReference type="ARBA" id="ARBA00007749"/>
    </source>
</evidence>
<dbReference type="STRING" id="1396826.PHA8399_03867"/>
<dbReference type="GO" id="GO:0046872">
    <property type="term" value="F:metal ion binding"/>
    <property type="evidence" value="ECO:0007669"/>
    <property type="project" value="UniProtKB-KW"/>
</dbReference>
<dbReference type="PANTHER" id="PTHR42978:SF6">
    <property type="entry name" value="QUORUM-QUENCHING LACTONASE YTNP-RELATED"/>
    <property type="match status" value="1"/>
</dbReference>
<dbReference type="InterPro" id="IPR006311">
    <property type="entry name" value="TAT_signal"/>
</dbReference>
<comment type="similarity">
    <text evidence="1">Belongs to the metallo-beta-lactamase superfamily.</text>
</comment>
<gene>
    <name evidence="6" type="ORF">PHA8399_03867</name>
</gene>
<evidence type="ECO:0000256" key="3">
    <source>
        <dbReference type="ARBA" id="ARBA00022801"/>
    </source>
</evidence>
<dbReference type="GO" id="GO:0016787">
    <property type="term" value="F:hydrolase activity"/>
    <property type="evidence" value="ECO:0007669"/>
    <property type="project" value="UniProtKB-KW"/>
</dbReference>
<dbReference type="Gene3D" id="3.60.15.10">
    <property type="entry name" value="Ribonuclease Z/Hydroxyacylglutathione hydrolase-like"/>
    <property type="match status" value="1"/>
</dbReference>
<dbReference type="EMBL" id="CYSR01000034">
    <property type="protein sequence ID" value="CUI01721.1"/>
    <property type="molecule type" value="Genomic_DNA"/>
</dbReference>
<accession>A0A0P1HE21</accession>
<dbReference type="PANTHER" id="PTHR42978">
    <property type="entry name" value="QUORUM-QUENCHING LACTONASE YTNP-RELATED-RELATED"/>
    <property type="match status" value="1"/>
</dbReference>
<keyword evidence="3" id="KW-0378">Hydrolase</keyword>
<keyword evidence="2" id="KW-0479">Metal-binding</keyword>
<evidence type="ECO:0000313" key="7">
    <source>
        <dbReference type="Proteomes" id="UP000051326"/>
    </source>
</evidence>